<dbReference type="KEGG" id="anr:Ana3638_19590"/>
<keyword evidence="3" id="KW-1185">Reference proteome</keyword>
<proteinExistence type="predicted"/>
<accession>A0A6P1TSJ1</accession>
<name>A0A6P1TSJ1_9FIRM</name>
<evidence type="ECO:0008006" key="4">
    <source>
        <dbReference type="Google" id="ProtNLM"/>
    </source>
</evidence>
<reference evidence="2 3" key="1">
    <citation type="submission" date="2020-01" db="EMBL/GenBank/DDBJ databases">
        <title>Genome analysis of Anaerocolumna sp. CBA3638.</title>
        <authorList>
            <person name="Kim J."/>
            <person name="Roh S.W."/>
        </authorList>
    </citation>
    <scope>NUCLEOTIDE SEQUENCE [LARGE SCALE GENOMIC DNA]</scope>
    <source>
        <strain evidence="2 3">CBA3638</strain>
    </source>
</reference>
<protein>
    <recommendedName>
        <fullName evidence="4">Cell wall-active antibiotics response LiaF-like C-terminal domain-containing protein</fullName>
    </recommendedName>
</protein>
<sequence>MAKKTVDTKKNVKTKSKKRRKRKLVKFIFAYSAVRATIKVAGRLVDRYNEENDVVEAGNVVNYSLAFKGRDIKVENEPFNGAIVNTICSGLKLDLSNAIIEDDVNIYCKNTMSGISIIVPENVKVEVSSKTKFSGVANNVPVIDDDAAPIVHIHVDNYMSGVDVKVKQESSIKTFINKIKISKEDIESEKEDESEEDKPEDDISEENVETEDNEES</sequence>
<evidence type="ECO:0000313" key="3">
    <source>
        <dbReference type="Proteomes" id="UP000464314"/>
    </source>
</evidence>
<evidence type="ECO:0000256" key="1">
    <source>
        <dbReference type="SAM" id="MobiDB-lite"/>
    </source>
</evidence>
<dbReference type="EMBL" id="CP048000">
    <property type="protein sequence ID" value="QHQ62706.1"/>
    <property type="molecule type" value="Genomic_DNA"/>
</dbReference>
<feature type="region of interest" description="Disordered" evidence="1">
    <location>
        <begin position="184"/>
        <end position="216"/>
    </location>
</feature>
<dbReference type="RefSeq" id="WP_161839527.1">
    <property type="nucleotide sequence ID" value="NZ_CP048000.1"/>
</dbReference>
<organism evidence="2 3">
    <name type="scientific">Anaerocolumna sedimenticola</name>
    <dbReference type="NCBI Taxonomy" id="2696063"/>
    <lineage>
        <taxon>Bacteria</taxon>
        <taxon>Bacillati</taxon>
        <taxon>Bacillota</taxon>
        <taxon>Clostridia</taxon>
        <taxon>Lachnospirales</taxon>
        <taxon>Lachnospiraceae</taxon>
        <taxon>Anaerocolumna</taxon>
    </lineage>
</organism>
<dbReference type="Proteomes" id="UP000464314">
    <property type="component" value="Chromosome"/>
</dbReference>
<gene>
    <name evidence="2" type="ORF">Ana3638_19590</name>
</gene>
<feature type="compositionally biased region" description="Acidic residues" evidence="1">
    <location>
        <begin position="186"/>
        <end position="216"/>
    </location>
</feature>
<dbReference type="AlphaFoldDB" id="A0A6P1TSJ1"/>
<evidence type="ECO:0000313" key="2">
    <source>
        <dbReference type="EMBL" id="QHQ62706.1"/>
    </source>
</evidence>